<evidence type="ECO:0000313" key="1">
    <source>
        <dbReference type="EMBL" id="AFQ96457.1"/>
    </source>
</evidence>
<accession>M4HPC4</accession>
<sequence length="94" mass="10976">MGVNVAVKTFKVFKTPQGFLQDVWECWDEDVINHSFTDDPTKAMTFYGTMDYAPKYLWDFEKSVSIDTKAQMCEAFNGKFVTIQQKTTVEWKEI</sequence>
<dbReference type="GeneID" id="15041906"/>
<dbReference type="Proteomes" id="UP000011865">
    <property type="component" value="Segment"/>
</dbReference>
<dbReference type="KEGG" id="vg:15041906"/>
<dbReference type="OrthoDB" id="29068at10239"/>
<dbReference type="RefSeq" id="YP_007677047.1">
    <property type="nucleotide sequence ID" value="NC_020873.1"/>
</dbReference>
<reference evidence="1 2" key="1">
    <citation type="journal article" date="2013" name="Virol. J.">
        <title>Genome sequence and analysis of a broad-host range lytic bacteriophage that infects the Bacillus cereus group.</title>
        <authorList>
            <person name="El-Arabi T.F."/>
            <person name="Griffiths M.W."/>
            <person name="She Y.M."/>
            <person name="Villegas A."/>
            <person name="Lingohr E.J."/>
            <person name="Kropinski A.M."/>
        </authorList>
    </citation>
    <scope>NUCLEOTIDE SEQUENCE [LARGE SCALE GENOMIC DNA]</scope>
</reference>
<protein>
    <submittedName>
        <fullName evidence="1">Uncharacterized protein</fullName>
    </submittedName>
</protein>
<keyword evidence="2" id="KW-1185">Reference proteome</keyword>
<gene>
    <name evidence="1" type="primary">orf148</name>
</gene>
<organism evidence="1 2">
    <name type="scientific">Bacillus phage vB_BceM_Bc431v3</name>
    <dbReference type="NCBI Taxonomy" id="1195072"/>
    <lineage>
        <taxon>Viruses</taxon>
        <taxon>Duplodnaviria</taxon>
        <taxon>Heunggongvirae</taxon>
        <taxon>Uroviricota</taxon>
        <taxon>Caudoviricetes</taxon>
        <taxon>Herelleviridae</taxon>
        <taxon>Bastillevirinae</taxon>
        <taxon>Caeruleovirus</taxon>
        <taxon>Caeruleovirus Bc431</taxon>
    </lineage>
</organism>
<dbReference type="EMBL" id="JX094431">
    <property type="protein sequence ID" value="AFQ96457.1"/>
    <property type="molecule type" value="Genomic_DNA"/>
</dbReference>
<evidence type="ECO:0000313" key="2">
    <source>
        <dbReference type="Proteomes" id="UP000011865"/>
    </source>
</evidence>
<name>M4HPC4_9CAUD</name>
<proteinExistence type="predicted"/>